<sequence>MEKGLSETMTNSGKGNLHLEDHSPAAEAIGGNEDLVREILLRLPIKSLLRFESVSKKWLSLISDHHFAQSYSRRRNPRSEPSGLLLNHEYGGLQFVPFNDDVDVDVDGHGDGDPSRIKLSYPDNSGRYTIFQSCNGLLLCFF</sequence>
<evidence type="ECO:0000313" key="3">
    <source>
        <dbReference type="EMBL" id="KAK9265445.1"/>
    </source>
</evidence>
<dbReference type="EMBL" id="JBBPBK010000396">
    <property type="protein sequence ID" value="KAK9265445.1"/>
    <property type="molecule type" value="Genomic_DNA"/>
</dbReference>
<dbReference type="InterPro" id="IPR001810">
    <property type="entry name" value="F-box_dom"/>
</dbReference>
<dbReference type="PANTHER" id="PTHR31672">
    <property type="entry name" value="BNACNNG10540D PROTEIN"/>
    <property type="match status" value="1"/>
</dbReference>
<comment type="caution">
    <text evidence="3">The sequence shown here is derived from an EMBL/GenBank/DDBJ whole genome shotgun (WGS) entry which is preliminary data.</text>
</comment>
<dbReference type="Gene3D" id="1.20.1280.50">
    <property type="match status" value="1"/>
</dbReference>
<proteinExistence type="predicted"/>
<name>A0AAP0N5A7_LIQFO</name>
<organism evidence="3 4">
    <name type="scientific">Liquidambar formosana</name>
    <name type="common">Formosan gum</name>
    <dbReference type="NCBI Taxonomy" id="63359"/>
    <lineage>
        <taxon>Eukaryota</taxon>
        <taxon>Viridiplantae</taxon>
        <taxon>Streptophyta</taxon>
        <taxon>Embryophyta</taxon>
        <taxon>Tracheophyta</taxon>
        <taxon>Spermatophyta</taxon>
        <taxon>Magnoliopsida</taxon>
        <taxon>eudicotyledons</taxon>
        <taxon>Gunneridae</taxon>
        <taxon>Pentapetalae</taxon>
        <taxon>Saxifragales</taxon>
        <taxon>Altingiaceae</taxon>
        <taxon>Liquidambar</taxon>
    </lineage>
</organism>
<dbReference type="CDD" id="cd22157">
    <property type="entry name" value="F-box_AtFBW1-like"/>
    <property type="match status" value="1"/>
</dbReference>
<reference evidence="3 4" key="1">
    <citation type="journal article" date="2024" name="Plant J.">
        <title>Genome sequences and population genomics reveal climatic adaptation and genomic divergence between two closely related sweetgum species.</title>
        <authorList>
            <person name="Xu W.Q."/>
            <person name="Ren C.Q."/>
            <person name="Zhang X.Y."/>
            <person name="Comes H.P."/>
            <person name="Liu X.H."/>
            <person name="Li Y.G."/>
            <person name="Kettle C.J."/>
            <person name="Jalonen R."/>
            <person name="Gaisberger H."/>
            <person name="Ma Y.Z."/>
            <person name="Qiu Y.X."/>
        </authorList>
    </citation>
    <scope>NUCLEOTIDE SEQUENCE [LARGE SCALE GENOMIC DNA]</scope>
    <source>
        <strain evidence="3">Hangzhou</strain>
    </source>
</reference>
<evidence type="ECO:0000256" key="1">
    <source>
        <dbReference type="SAM" id="MobiDB-lite"/>
    </source>
</evidence>
<feature type="region of interest" description="Disordered" evidence="1">
    <location>
        <begin position="1"/>
        <end position="20"/>
    </location>
</feature>
<keyword evidence="4" id="KW-1185">Reference proteome</keyword>
<evidence type="ECO:0000313" key="4">
    <source>
        <dbReference type="Proteomes" id="UP001415857"/>
    </source>
</evidence>
<dbReference type="SUPFAM" id="SSF81383">
    <property type="entry name" value="F-box domain"/>
    <property type="match status" value="1"/>
</dbReference>
<dbReference type="SMART" id="SM00256">
    <property type="entry name" value="FBOX"/>
    <property type="match status" value="1"/>
</dbReference>
<dbReference type="InterPro" id="IPR050796">
    <property type="entry name" value="SCF_F-box_component"/>
</dbReference>
<accession>A0AAP0N5A7</accession>
<dbReference type="PANTHER" id="PTHR31672:SF13">
    <property type="entry name" value="F-BOX PROTEIN CPR30-LIKE"/>
    <property type="match status" value="1"/>
</dbReference>
<protein>
    <recommendedName>
        <fullName evidence="2">F-box domain-containing protein</fullName>
    </recommendedName>
</protein>
<evidence type="ECO:0000259" key="2">
    <source>
        <dbReference type="SMART" id="SM00256"/>
    </source>
</evidence>
<dbReference type="Pfam" id="PF00646">
    <property type="entry name" value="F-box"/>
    <property type="match status" value="1"/>
</dbReference>
<dbReference type="Proteomes" id="UP001415857">
    <property type="component" value="Unassembled WGS sequence"/>
</dbReference>
<feature type="domain" description="F-box" evidence="2">
    <location>
        <begin position="31"/>
        <end position="71"/>
    </location>
</feature>
<dbReference type="AlphaFoldDB" id="A0AAP0N5A7"/>
<gene>
    <name evidence="3" type="ORF">L1049_012389</name>
</gene>
<dbReference type="InterPro" id="IPR036047">
    <property type="entry name" value="F-box-like_dom_sf"/>
</dbReference>